<protein>
    <submittedName>
        <fullName evidence="7">Flagellar M-ring protein FliF</fullName>
    </submittedName>
</protein>
<evidence type="ECO:0000313" key="8">
    <source>
        <dbReference type="Proteomes" id="UP000199659"/>
    </source>
</evidence>
<evidence type="ECO:0000256" key="4">
    <source>
        <dbReference type="SAM" id="Phobius"/>
    </source>
</evidence>
<sequence>MVERVKQIPIQLFETWKKFSRKQKTLILSVIAAVILALVVLYVTLTKVQYVVLYKFEDMSSASAFVELLKEENIKYKLSGDGITVSVDSERREDAMIVMGTNDIPTTGMSWQEALDNSISTTQSEKDQKINLAFQNELRENLLTFENVKDAVVHVTAPAEDNTIFAENKEATVSVVLELSEDMSAEAAKGMAKMLAGAVGNDTTEKITIVDTKANVLFSGTDETGLGGTISSSSEFKEKLRNTFRNNVRDMLLAYGFSQVEVSGENIQFDMDKVSAIETMYTTNEGMEQGLYSSTYNYKTTGTTGSGGIPGTSSNGDSTDYMVESETTSDSETTLDKADYLPNSTVKNIEYEVGAVDHASSSMGVVLTTYKVYDEAELERQGALDGTTWEDFVSANDVRVELEVPDNVIELISQVSGVADRNIAVVSWEQPIFNEKVTTPRGYATYLMIILAVLIIALLIFVVFKSTAPVAVTEVEPELSVEQLLATTKENQSLEDIEFSEKSETRKLIEKFVDENPDAVAQLLRNWLSDDWG</sequence>
<keyword evidence="4" id="KW-1133">Transmembrane helix</keyword>
<evidence type="ECO:0000256" key="3">
    <source>
        <dbReference type="SAM" id="MobiDB-lite"/>
    </source>
</evidence>
<feature type="region of interest" description="Disordered" evidence="3">
    <location>
        <begin position="307"/>
        <end position="333"/>
    </location>
</feature>
<feature type="domain" description="Flagellar M-ring C-terminal" evidence="6">
    <location>
        <begin position="266"/>
        <end position="379"/>
    </location>
</feature>
<dbReference type="Proteomes" id="UP000199659">
    <property type="component" value="Unassembled WGS sequence"/>
</dbReference>
<evidence type="ECO:0000256" key="1">
    <source>
        <dbReference type="ARBA" id="ARBA00004370"/>
    </source>
</evidence>
<name>A0A1I6KX73_9FIRM</name>
<dbReference type="PANTHER" id="PTHR30046:SF0">
    <property type="entry name" value="FLAGELLAR M-RING PROTEIN"/>
    <property type="match status" value="1"/>
</dbReference>
<dbReference type="InterPro" id="IPR045851">
    <property type="entry name" value="AMP-bd_C_sf"/>
</dbReference>
<proteinExistence type="predicted"/>
<evidence type="ECO:0000259" key="5">
    <source>
        <dbReference type="Pfam" id="PF01514"/>
    </source>
</evidence>
<keyword evidence="7" id="KW-0966">Cell projection</keyword>
<evidence type="ECO:0000313" key="7">
    <source>
        <dbReference type="EMBL" id="SFR95816.1"/>
    </source>
</evidence>
<evidence type="ECO:0000259" key="6">
    <source>
        <dbReference type="Pfam" id="PF08345"/>
    </source>
</evidence>
<accession>A0A1I6KX73</accession>
<dbReference type="InterPro" id="IPR043427">
    <property type="entry name" value="YscJ/FliF"/>
</dbReference>
<evidence type="ECO:0000256" key="2">
    <source>
        <dbReference type="ARBA" id="ARBA00023136"/>
    </source>
</evidence>
<reference evidence="7 8" key="1">
    <citation type="submission" date="2016-10" db="EMBL/GenBank/DDBJ databases">
        <authorList>
            <person name="de Groot N.N."/>
        </authorList>
    </citation>
    <scope>NUCLEOTIDE SEQUENCE [LARGE SCALE GENOMIC DNA]</scope>
    <source>
        <strain evidence="7 8">743A</strain>
    </source>
</reference>
<dbReference type="EMBL" id="FOYZ01000011">
    <property type="protein sequence ID" value="SFR95816.1"/>
    <property type="molecule type" value="Genomic_DNA"/>
</dbReference>
<keyword evidence="7" id="KW-0969">Cilium</keyword>
<dbReference type="RefSeq" id="WP_092561911.1">
    <property type="nucleotide sequence ID" value="NZ_FOYZ01000011.1"/>
</dbReference>
<dbReference type="STRING" id="37658.SAMN05661086_02822"/>
<feature type="transmembrane region" description="Helical" evidence="4">
    <location>
        <begin position="443"/>
        <end position="464"/>
    </location>
</feature>
<keyword evidence="4" id="KW-0812">Transmembrane</keyword>
<dbReference type="Pfam" id="PF08345">
    <property type="entry name" value="YscJ_FliF_C"/>
    <property type="match status" value="1"/>
</dbReference>
<dbReference type="Pfam" id="PF01514">
    <property type="entry name" value="YscJ_FliF"/>
    <property type="match status" value="1"/>
</dbReference>
<organism evidence="7 8">
    <name type="scientific">Anaeromicropila populeti</name>
    <dbReference type="NCBI Taxonomy" id="37658"/>
    <lineage>
        <taxon>Bacteria</taxon>
        <taxon>Bacillati</taxon>
        <taxon>Bacillota</taxon>
        <taxon>Clostridia</taxon>
        <taxon>Lachnospirales</taxon>
        <taxon>Lachnospiraceae</taxon>
        <taxon>Anaeromicropila</taxon>
    </lineage>
</organism>
<keyword evidence="2 4" id="KW-0472">Membrane</keyword>
<dbReference type="InterPro" id="IPR013556">
    <property type="entry name" value="Flag_M-ring_C"/>
</dbReference>
<dbReference type="GO" id="GO:0016020">
    <property type="term" value="C:membrane"/>
    <property type="evidence" value="ECO:0007669"/>
    <property type="project" value="UniProtKB-SubCell"/>
</dbReference>
<dbReference type="Gene3D" id="3.30.300.30">
    <property type="match status" value="1"/>
</dbReference>
<feature type="domain" description="Flagellar M-ring N-terminal" evidence="5">
    <location>
        <begin position="46"/>
        <end position="218"/>
    </location>
</feature>
<comment type="subcellular location">
    <subcellularLocation>
        <location evidence="1">Membrane</location>
    </subcellularLocation>
</comment>
<dbReference type="AlphaFoldDB" id="A0A1I6KX73"/>
<feature type="transmembrane region" description="Helical" evidence="4">
    <location>
        <begin position="26"/>
        <end position="45"/>
    </location>
</feature>
<dbReference type="InterPro" id="IPR006182">
    <property type="entry name" value="FliF_N_dom"/>
</dbReference>
<keyword evidence="8" id="KW-1185">Reference proteome</keyword>
<dbReference type="OrthoDB" id="9807026at2"/>
<gene>
    <name evidence="7" type="ORF">SAMN05661086_02822</name>
</gene>
<dbReference type="PANTHER" id="PTHR30046">
    <property type="entry name" value="FLAGELLAR M-RING PROTEIN"/>
    <property type="match status" value="1"/>
</dbReference>
<keyword evidence="7" id="KW-0282">Flagellum</keyword>